<proteinExistence type="predicted"/>
<evidence type="ECO:0000313" key="2">
    <source>
        <dbReference type="EMBL" id="CAB4785420.1"/>
    </source>
</evidence>
<dbReference type="Gene3D" id="3.90.1150.200">
    <property type="match status" value="1"/>
</dbReference>
<gene>
    <name evidence="2" type="ORF">UFOPK2958_00803</name>
</gene>
<organism evidence="2">
    <name type="scientific">freshwater metagenome</name>
    <dbReference type="NCBI Taxonomy" id="449393"/>
    <lineage>
        <taxon>unclassified sequences</taxon>
        <taxon>metagenomes</taxon>
        <taxon>ecological metagenomes</taxon>
    </lineage>
</organism>
<dbReference type="Pfam" id="PF08818">
    <property type="entry name" value="DUF1801"/>
    <property type="match status" value="1"/>
</dbReference>
<reference evidence="2" key="1">
    <citation type="submission" date="2020-05" db="EMBL/GenBank/DDBJ databases">
        <authorList>
            <person name="Chiriac C."/>
            <person name="Salcher M."/>
            <person name="Ghai R."/>
            <person name="Kavagutti S V."/>
        </authorList>
    </citation>
    <scope>NUCLEOTIDE SEQUENCE</scope>
</reference>
<dbReference type="AlphaFoldDB" id="A0A6J6WKX7"/>
<name>A0A6J6WKX7_9ZZZZ</name>
<dbReference type="SUPFAM" id="SSF159888">
    <property type="entry name" value="YdhG-like"/>
    <property type="match status" value="1"/>
</dbReference>
<accession>A0A6J6WKX7</accession>
<protein>
    <submittedName>
        <fullName evidence="2">Unannotated protein</fullName>
    </submittedName>
</protein>
<evidence type="ECO:0000259" key="1">
    <source>
        <dbReference type="Pfam" id="PF08818"/>
    </source>
</evidence>
<sequence>MPRTVIDDYLDTVAPVPRATLEKLRQDLHSLLPGVEECISYGLPAFRHDGVVLAAFAAGKQFCSYYPMSGSVLSRIPEAERFEQTKGSLHFDHDRPLPKALVKKMVNERRRIELEKRAKRVKK</sequence>
<dbReference type="EMBL" id="CAFAAB010000082">
    <property type="protein sequence ID" value="CAB4785420.1"/>
    <property type="molecule type" value="Genomic_DNA"/>
</dbReference>
<dbReference type="InterPro" id="IPR014922">
    <property type="entry name" value="YdhG-like"/>
</dbReference>
<feature type="domain" description="YdhG-like" evidence="1">
    <location>
        <begin position="18"/>
        <end position="108"/>
    </location>
</feature>